<reference evidence="2" key="1">
    <citation type="submission" date="2017-12" db="EMBL/GenBank/DDBJ databases">
        <title>Improved Draft Genome Sequence of Microcystis aeruginosa NIES-298, a Microcystin-Producing Cyanobacterium from Lake Kasumigaura, Japan.</title>
        <authorList>
            <person name="Yamaguchi H."/>
            <person name="Suzuki S."/>
            <person name="Kawachi M."/>
        </authorList>
    </citation>
    <scope>NUCLEOTIDE SEQUENCE [LARGE SCALE GENOMIC DNA]</scope>
    <source>
        <strain evidence="2">NIES-298</strain>
    </source>
</reference>
<organism evidence="1 2">
    <name type="scientific">Microcystis aeruginosa NIES-298</name>
    <dbReference type="NCBI Taxonomy" id="449468"/>
    <lineage>
        <taxon>Bacteria</taxon>
        <taxon>Bacillati</taxon>
        <taxon>Cyanobacteriota</taxon>
        <taxon>Cyanophyceae</taxon>
        <taxon>Oscillatoriophycideae</taxon>
        <taxon>Chroococcales</taxon>
        <taxon>Microcystaceae</taxon>
        <taxon>Microcystis</taxon>
    </lineage>
</organism>
<dbReference type="SUPFAM" id="SSF53335">
    <property type="entry name" value="S-adenosyl-L-methionine-dependent methyltransferases"/>
    <property type="match status" value="1"/>
</dbReference>
<dbReference type="PANTHER" id="PTHR40036">
    <property type="entry name" value="MACROCIN O-METHYLTRANSFERASE"/>
    <property type="match status" value="1"/>
</dbReference>
<evidence type="ECO:0000313" key="2">
    <source>
        <dbReference type="Proteomes" id="UP000236321"/>
    </source>
</evidence>
<comment type="caution">
    <text evidence="1">The sequence shown here is derived from an EMBL/GenBank/DDBJ whole genome shotgun (WGS) entry which is preliminary data.</text>
</comment>
<dbReference type="Proteomes" id="UP000236321">
    <property type="component" value="Unassembled WGS sequence"/>
</dbReference>
<dbReference type="EMBL" id="BEYQ01000001">
    <property type="protein sequence ID" value="GBD51186.1"/>
    <property type="molecule type" value="Genomic_DNA"/>
</dbReference>
<evidence type="ECO:0000313" key="1">
    <source>
        <dbReference type="EMBL" id="GBD51186.1"/>
    </source>
</evidence>
<gene>
    <name evidence="1" type="ORF">BGM30_02790</name>
</gene>
<accession>A0A2H6BLX5</accession>
<dbReference type="Gene3D" id="3.40.50.150">
    <property type="entry name" value="Vaccinia Virus protein VP39"/>
    <property type="match status" value="1"/>
</dbReference>
<dbReference type="AlphaFoldDB" id="A0A2H6BLX5"/>
<sequence>MPSKLTSSIRWLTRRLGFELTQFPPPDFDNFTLHVIKSVKSYTMTSPERIHSVCESINYIAKNRIPGDIVECGVWKGGSMMAIAMTLLKQQDTSRELWLFDTFEGMSTPTKKDISAYGKSAFEMLKKSSKNEQESVWCYSSLDEVKQAVYSIGYPKGKIRFIKGKVEDTIPQSIPQKIALLRLDTDWYESTHHELVHLFPLLSPGGVIIIDDYGYWQGARQATDDYIEKNQIKILLNRIDDTGRIAIKLPS</sequence>
<dbReference type="Pfam" id="PF05711">
    <property type="entry name" value="TylF"/>
    <property type="match status" value="1"/>
</dbReference>
<proteinExistence type="predicted"/>
<dbReference type="InterPro" id="IPR029063">
    <property type="entry name" value="SAM-dependent_MTases_sf"/>
</dbReference>
<dbReference type="PANTHER" id="PTHR40036:SF1">
    <property type="entry name" value="MACROCIN O-METHYLTRANSFERASE"/>
    <property type="match status" value="1"/>
</dbReference>
<protein>
    <submittedName>
        <fullName evidence="1">Uncharacterized protein</fullName>
    </submittedName>
</protein>
<name>A0A2H6BLX5_MICAE</name>
<dbReference type="InterPro" id="IPR008884">
    <property type="entry name" value="TylF_MeTrfase"/>
</dbReference>